<name>A0ABR1HI13_9HYPO</name>
<sequence>MDHSNPHISVPDVTRDRSARNSRGRSGSRARYYDRDFYHFVERQNTRKGINGRDERVPFIMRSALEEYWFAHGINANLGSRSRHFDTISLKGYEIIFSILVFIGMPEYIDDFIQKGWKDDRLPMGHQDVVGDSPPIAQMCEEFRQRQWQFCPLQLSKDDILVRRDLDLRQILPIETKDVLKKPTSSESKTTIWKVKFYEGCTDLSPNDTVVFKEFQVQDNESHRSAWEREVQTFNAIGNNEHIVKHLGSFEQENKCFVILEYANGGSLSSFFSRQHQLGNRAEVMFFWNALMQLLLGVSHLHHLKPTENRGSVGCAHRDIKPDNILVFYNDPESPSSEFSFKLTDFDTSTEPQVISPTRVGAQDNNGNRSYRAPEASRIHCSEEVHWRDVGLNCDVWSLGCVFSNALVWVGNGIRSLQEYENSRRAALAHEPHFAGSGYESCYHDGESVLCCVLDAHENAVCSLKRFDDISSNIRTIIEDDMLVPDGPRLDARKIWSRFERIEKAYSASSPMAPKTPKPLALPMISTISTASTTPTTPTHPKSPTAIIVTPPPNAPTPGYTDLSWGSRGDDLSYSSQNADGSEQERRSTIAVPGPSRRNSIPIRQRNLSGNQQFRTSQASIDPGSSTIVRRESIYPIVTVDTVNNLRQRRGRREDLHGFNRFSNEIGKRQFLFIIDDSVSMHDHASNVVNTAEALLWLVKDLEGIELRFTSEPDKTYRPSTIITQRLTNFAGLTKSKGMKTKGLLDIIRKKFYDTASNSTCNMEQCLDRIFSGQAIRRDRPMCVLIFTDGIWQPRTKLRGGSAENSIENIVSHMKTQQMARTDFAIQFVRFGEDPLGTSRLRFLDNEAKAQTGMDIVDHKSYEDSVWSILIGAVNDANDNDEDGDDNGGPANSQ</sequence>
<gene>
    <name evidence="3" type="ORF">QQZ08_010232</name>
</gene>
<dbReference type="SMART" id="SM00220">
    <property type="entry name" value="S_TKc"/>
    <property type="match status" value="1"/>
</dbReference>
<dbReference type="InterPro" id="IPR008271">
    <property type="entry name" value="Ser/Thr_kinase_AS"/>
</dbReference>
<feature type="compositionally biased region" description="Polar residues" evidence="1">
    <location>
        <begin position="606"/>
        <end position="621"/>
    </location>
</feature>
<feature type="domain" description="Protein kinase" evidence="2">
    <location>
        <begin position="174"/>
        <end position="502"/>
    </location>
</feature>
<dbReference type="PANTHER" id="PTHR24359:SF1">
    <property type="entry name" value="INHIBITOR OF NUCLEAR FACTOR KAPPA-B KINASE EPSILON SUBUNIT HOMOLOG 1-RELATED"/>
    <property type="match status" value="1"/>
</dbReference>
<dbReference type="CDD" id="cd00180">
    <property type="entry name" value="PKc"/>
    <property type="match status" value="1"/>
</dbReference>
<proteinExistence type="predicted"/>
<evidence type="ECO:0000256" key="1">
    <source>
        <dbReference type="SAM" id="MobiDB-lite"/>
    </source>
</evidence>
<dbReference type="SUPFAM" id="SSF56112">
    <property type="entry name" value="Protein kinase-like (PK-like)"/>
    <property type="match status" value="1"/>
</dbReference>
<evidence type="ECO:0000259" key="2">
    <source>
        <dbReference type="PROSITE" id="PS50011"/>
    </source>
</evidence>
<comment type="caution">
    <text evidence="3">The sequence shown here is derived from an EMBL/GenBank/DDBJ whole genome shotgun (WGS) entry which is preliminary data.</text>
</comment>
<organism evidence="3 4">
    <name type="scientific">Neonectria magnoliae</name>
    <dbReference type="NCBI Taxonomy" id="2732573"/>
    <lineage>
        <taxon>Eukaryota</taxon>
        <taxon>Fungi</taxon>
        <taxon>Dikarya</taxon>
        <taxon>Ascomycota</taxon>
        <taxon>Pezizomycotina</taxon>
        <taxon>Sordariomycetes</taxon>
        <taxon>Hypocreomycetidae</taxon>
        <taxon>Hypocreales</taxon>
        <taxon>Nectriaceae</taxon>
        <taxon>Neonectria</taxon>
    </lineage>
</organism>
<dbReference type="EMBL" id="JAZAVK010000129">
    <property type="protein sequence ID" value="KAK7420831.1"/>
    <property type="molecule type" value="Genomic_DNA"/>
</dbReference>
<feature type="compositionally biased region" description="Low complexity" evidence="1">
    <location>
        <begin position="531"/>
        <end position="545"/>
    </location>
</feature>
<evidence type="ECO:0000313" key="3">
    <source>
        <dbReference type="EMBL" id="KAK7420831.1"/>
    </source>
</evidence>
<dbReference type="PANTHER" id="PTHR24359">
    <property type="entry name" value="SERINE/THREONINE-PROTEIN KINASE SBK1"/>
    <property type="match status" value="1"/>
</dbReference>
<protein>
    <recommendedName>
        <fullName evidence="2">Protein kinase domain-containing protein</fullName>
    </recommendedName>
</protein>
<keyword evidence="4" id="KW-1185">Reference proteome</keyword>
<feature type="region of interest" description="Disordered" evidence="1">
    <location>
        <begin position="531"/>
        <end position="621"/>
    </location>
</feature>
<reference evidence="3 4" key="1">
    <citation type="journal article" date="2025" name="Microbiol. Resour. Announc.">
        <title>Draft genome sequences for Neonectria magnoliae and Neonectria punicea, canker pathogens of Liriodendron tulipifera and Acer saccharum in West Virginia.</title>
        <authorList>
            <person name="Petronek H.M."/>
            <person name="Kasson M.T."/>
            <person name="Metheny A.M."/>
            <person name="Stauder C.M."/>
            <person name="Lovett B."/>
            <person name="Lynch S.C."/>
            <person name="Garnas J.R."/>
            <person name="Kasson L.R."/>
            <person name="Stajich J.E."/>
        </authorList>
    </citation>
    <scope>NUCLEOTIDE SEQUENCE [LARGE SCALE GENOMIC DNA]</scope>
    <source>
        <strain evidence="3 4">NRRL 64651</strain>
    </source>
</reference>
<dbReference type="Proteomes" id="UP001498421">
    <property type="component" value="Unassembled WGS sequence"/>
</dbReference>
<accession>A0ABR1HI13</accession>
<dbReference type="Pfam" id="PF00069">
    <property type="entry name" value="Pkinase"/>
    <property type="match status" value="1"/>
</dbReference>
<dbReference type="PROSITE" id="PS00108">
    <property type="entry name" value="PROTEIN_KINASE_ST"/>
    <property type="match status" value="1"/>
</dbReference>
<dbReference type="PROSITE" id="PS50011">
    <property type="entry name" value="PROTEIN_KINASE_DOM"/>
    <property type="match status" value="1"/>
</dbReference>
<dbReference type="Gene3D" id="1.10.510.10">
    <property type="entry name" value="Transferase(Phosphotransferase) domain 1"/>
    <property type="match status" value="1"/>
</dbReference>
<dbReference type="InterPro" id="IPR011009">
    <property type="entry name" value="Kinase-like_dom_sf"/>
</dbReference>
<dbReference type="InterPro" id="IPR000719">
    <property type="entry name" value="Prot_kinase_dom"/>
</dbReference>
<evidence type="ECO:0000313" key="4">
    <source>
        <dbReference type="Proteomes" id="UP001498421"/>
    </source>
</evidence>
<feature type="region of interest" description="Disordered" evidence="1">
    <location>
        <begin position="1"/>
        <end position="28"/>
    </location>
</feature>